<proteinExistence type="predicted"/>
<feature type="region of interest" description="Disordered" evidence="1">
    <location>
        <begin position="147"/>
        <end position="172"/>
    </location>
</feature>
<feature type="region of interest" description="Disordered" evidence="1">
    <location>
        <begin position="1"/>
        <end position="31"/>
    </location>
</feature>
<dbReference type="EMBL" id="KR229968">
    <property type="protein sequence ID" value="ALG04429.1"/>
    <property type="molecule type" value="Genomic_DNA"/>
</dbReference>
<feature type="compositionally biased region" description="Low complexity" evidence="1">
    <location>
        <begin position="151"/>
        <end position="163"/>
    </location>
</feature>
<feature type="non-terminal residue" evidence="2">
    <location>
        <position position="199"/>
    </location>
</feature>
<feature type="compositionally biased region" description="Polar residues" evidence="1">
    <location>
        <begin position="1"/>
        <end position="14"/>
    </location>
</feature>
<sequence>MPRFPSSNARTRTQPSSSPSLSHSALPPPRKRLCAPSPYDRRSSAMDATIHAELIAVEAAFIQELAGGQFSQGFVERFLATLQRATEAVEGGALSIPTSHLLQTVLRRVSIVAGRLHADEAVATRLADEATDAAREVINRMGSQAFVSDQRSSLSPSPPGRSCRQMRHPPSPPSDLLLAPYRRWFLDHFAFPYLTAADK</sequence>
<evidence type="ECO:0000313" key="2">
    <source>
        <dbReference type="EMBL" id="ALG04429.1"/>
    </source>
</evidence>
<protein>
    <submittedName>
        <fullName evidence="2">Homeodomain transcription factor HD1</fullName>
    </submittedName>
</protein>
<gene>
    <name evidence="2" type="primary">HD1</name>
</gene>
<reference evidence="2" key="1">
    <citation type="submission" date="2015-04" db="EMBL/GenBank/DDBJ databases">
        <title>Genomic Architecture Underlying Sex-Determination in the yeast Leucosporidium scottii: New Insights into the Evolution of Mating Systems in basidiomycetes.</title>
        <authorList>
            <person name="Maia T.M."/>
            <person name="Lopes S."/>
            <person name="Almeida J.M.G.C.F."/>
            <person name="Rosa L.H."/>
            <person name="Sampaio J.P."/>
            <person name="Goncalves P."/>
            <person name="Coelho M.A."/>
        </authorList>
    </citation>
    <scope>NUCLEOTIDE SEQUENCE</scope>
    <source>
        <strain evidence="2">PYCC 4755</strain>
    </source>
</reference>
<dbReference type="AlphaFoldDB" id="A0A0N7F209"/>
<keyword evidence="2" id="KW-0238">DNA-binding</keyword>
<accession>A0A0N7F209</accession>
<evidence type="ECO:0000256" key="1">
    <source>
        <dbReference type="SAM" id="MobiDB-lite"/>
    </source>
</evidence>
<name>A0A0N7F209_9BASI</name>
<keyword evidence="2" id="KW-0371">Homeobox</keyword>
<feature type="compositionally biased region" description="Low complexity" evidence="1">
    <location>
        <begin position="15"/>
        <end position="25"/>
    </location>
</feature>
<organism evidence="2">
    <name type="scientific">Leucosporidium scottii</name>
    <dbReference type="NCBI Taxonomy" id="5278"/>
    <lineage>
        <taxon>Eukaryota</taxon>
        <taxon>Fungi</taxon>
        <taxon>Dikarya</taxon>
        <taxon>Basidiomycota</taxon>
        <taxon>Pucciniomycotina</taxon>
        <taxon>Microbotryomycetes</taxon>
        <taxon>Leucosporidiales</taxon>
        <taxon>Leucosporidium</taxon>
    </lineage>
</organism>
<dbReference type="GO" id="GO:0003677">
    <property type="term" value="F:DNA binding"/>
    <property type="evidence" value="ECO:0007669"/>
    <property type="project" value="UniProtKB-KW"/>
</dbReference>